<keyword evidence="6" id="KW-1185">Reference proteome</keyword>
<evidence type="ECO:0000256" key="1">
    <source>
        <dbReference type="ARBA" id="ARBA00009458"/>
    </source>
</evidence>
<dbReference type="PANTHER" id="PTHR11256">
    <property type="entry name" value="BCL-2 RELATED"/>
    <property type="match status" value="1"/>
</dbReference>
<dbReference type="Gene3D" id="1.10.437.10">
    <property type="entry name" value="Blc2-like"/>
    <property type="match status" value="1"/>
</dbReference>
<gene>
    <name evidence="5" type="ORF">HOLleu_29293</name>
</gene>
<dbReference type="OrthoDB" id="6080198at2759"/>
<dbReference type="GO" id="GO:0042981">
    <property type="term" value="P:regulation of apoptotic process"/>
    <property type="evidence" value="ECO:0007669"/>
    <property type="project" value="InterPro"/>
</dbReference>
<name>A0A9Q1H187_HOLLE</name>
<comment type="caution">
    <text evidence="5">The sequence shown here is derived from an EMBL/GenBank/DDBJ whole genome shotgun (WGS) entry which is preliminary data.</text>
</comment>
<accession>A0A9Q1H187</accession>
<dbReference type="GO" id="GO:0051400">
    <property type="term" value="F:BH domain binding"/>
    <property type="evidence" value="ECO:0007669"/>
    <property type="project" value="TreeGrafter"/>
</dbReference>
<dbReference type="GO" id="GO:0005741">
    <property type="term" value="C:mitochondrial outer membrane"/>
    <property type="evidence" value="ECO:0007669"/>
    <property type="project" value="TreeGrafter"/>
</dbReference>
<evidence type="ECO:0000259" key="4">
    <source>
        <dbReference type="Pfam" id="PF00452"/>
    </source>
</evidence>
<dbReference type="GO" id="GO:0001836">
    <property type="term" value="P:release of cytochrome c from mitochondria"/>
    <property type="evidence" value="ECO:0007669"/>
    <property type="project" value="TreeGrafter"/>
</dbReference>
<dbReference type="Pfam" id="PF00452">
    <property type="entry name" value="Bcl-2"/>
    <property type="match status" value="1"/>
</dbReference>
<evidence type="ECO:0000313" key="6">
    <source>
        <dbReference type="Proteomes" id="UP001152320"/>
    </source>
</evidence>
<dbReference type="InterPro" id="IPR002475">
    <property type="entry name" value="Bcl2-like"/>
</dbReference>
<comment type="similarity">
    <text evidence="1">Belongs to the Bcl-2 family.</text>
</comment>
<dbReference type="EMBL" id="JAIZAY010000014">
    <property type="protein sequence ID" value="KAJ8029804.1"/>
    <property type="molecule type" value="Genomic_DNA"/>
</dbReference>
<dbReference type="Proteomes" id="UP001152320">
    <property type="component" value="Chromosome 14"/>
</dbReference>
<dbReference type="GO" id="GO:0097192">
    <property type="term" value="P:extrinsic apoptotic signaling pathway in absence of ligand"/>
    <property type="evidence" value="ECO:0007669"/>
    <property type="project" value="TreeGrafter"/>
</dbReference>
<dbReference type="InterPro" id="IPR026298">
    <property type="entry name" value="Bcl-2_fam"/>
</dbReference>
<keyword evidence="2" id="KW-0053">Apoptosis</keyword>
<sequence length="279" mass="31218">MENASAPEERPPLEEEGEIPTEPESPTPPDIPSLSKRRKSAQLLTPLRLSKKTNTGVCTPEEIQQAQVVGAAVYTEFLELRLQAEGITNMEVIQTVESLYRHTMTVTAAISESSGSFETLPENPDSLSLWRDKGKKLHAIAVAFEQSEERKKVRQEAQRVVEDEAEVTQEHFLQLMEGFFQDGSVTSHRIIVLFTFCSDVIVFAVKKLAKELFTKFLDWAIDYIINKVCAWVAENGGWDKVLSEPWKYLGAAAKFLLAGVVIYLGYKLIKSGVSSLPKK</sequence>
<proteinExistence type="inferred from homology"/>
<organism evidence="5 6">
    <name type="scientific">Holothuria leucospilota</name>
    <name type="common">Black long sea cucumber</name>
    <name type="synonym">Mertensiothuria leucospilota</name>
    <dbReference type="NCBI Taxonomy" id="206669"/>
    <lineage>
        <taxon>Eukaryota</taxon>
        <taxon>Metazoa</taxon>
        <taxon>Echinodermata</taxon>
        <taxon>Eleutherozoa</taxon>
        <taxon>Echinozoa</taxon>
        <taxon>Holothuroidea</taxon>
        <taxon>Aspidochirotacea</taxon>
        <taxon>Aspidochirotida</taxon>
        <taxon>Holothuriidae</taxon>
        <taxon>Holothuria</taxon>
    </lineage>
</organism>
<evidence type="ECO:0000256" key="3">
    <source>
        <dbReference type="SAM" id="MobiDB-lite"/>
    </source>
</evidence>
<feature type="region of interest" description="Disordered" evidence="3">
    <location>
        <begin position="1"/>
        <end position="38"/>
    </location>
</feature>
<dbReference type="PRINTS" id="PR01862">
    <property type="entry name" value="BCL2FAMILY"/>
</dbReference>
<evidence type="ECO:0000256" key="2">
    <source>
        <dbReference type="ARBA" id="ARBA00022703"/>
    </source>
</evidence>
<reference evidence="5" key="1">
    <citation type="submission" date="2021-10" db="EMBL/GenBank/DDBJ databases">
        <title>Tropical sea cucumber genome reveals ecological adaptation and Cuvierian tubules defense mechanism.</title>
        <authorList>
            <person name="Chen T."/>
        </authorList>
    </citation>
    <scope>NUCLEOTIDE SEQUENCE</scope>
    <source>
        <strain evidence="5">Nanhai2018</strain>
        <tissue evidence="5">Muscle</tissue>
    </source>
</reference>
<dbReference type="SUPFAM" id="SSF56854">
    <property type="entry name" value="Bcl-2 inhibitors of programmed cell death"/>
    <property type="match status" value="1"/>
</dbReference>
<dbReference type="AlphaFoldDB" id="A0A9Q1H187"/>
<dbReference type="InterPro" id="IPR046371">
    <property type="entry name" value="Bcl-2_BH1-3"/>
</dbReference>
<feature type="domain" description="Bcl-2 Bcl-2 homology region 1-3" evidence="4">
    <location>
        <begin position="150"/>
        <end position="238"/>
    </location>
</feature>
<dbReference type="PROSITE" id="PS50062">
    <property type="entry name" value="BCL2_FAMILY"/>
    <property type="match status" value="1"/>
</dbReference>
<evidence type="ECO:0000313" key="5">
    <source>
        <dbReference type="EMBL" id="KAJ8029804.1"/>
    </source>
</evidence>
<dbReference type="GO" id="GO:0008630">
    <property type="term" value="P:intrinsic apoptotic signaling pathway in response to DNA damage"/>
    <property type="evidence" value="ECO:0007669"/>
    <property type="project" value="TreeGrafter"/>
</dbReference>
<dbReference type="PANTHER" id="PTHR11256:SF21">
    <property type="entry name" value="BCL-2 BCL-2 HOMOLOGY REGION 1-3 DOMAIN-CONTAINING PROTEIN"/>
    <property type="match status" value="1"/>
</dbReference>
<dbReference type="InterPro" id="IPR036834">
    <property type="entry name" value="Bcl-2-like_sf"/>
</dbReference>
<protein>
    <submittedName>
        <fullName evidence="5">Apoptosis regulator BAX</fullName>
    </submittedName>
</protein>